<dbReference type="InterPro" id="IPR051549">
    <property type="entry name" value="PEP_Utilizing_Enz"/>
</dbReference>
<evidence type="ECO:0000259" key="2">
    <source>
        <dbReference type="Pfam" id="PF01370"/>
    </source>
</evidence>
<gene>
    <name evidence="3" type="primary">pigC_3</name>
    <name evidence="3" type="ORF">LAUMK13_05590</name>
</gene>
<dbReference type="EMBL" id="UPHQ01000311">
    <property type="protein sequence ID" value="VBA46060.1"/>
    <property type="molecule type" value="Genomic_DNA"/>
</dbReference>
<dbReference type="InterPro" id="IPR001509">
    <property type="entry name" value="Epimerase_deHydtase"/>
</dbReference>
<dbReference type="InterPro" id="IPR036637">
    <property type="entry name" value="Phosphohistidine_dom_sf"/>
</dbReference>
<dbReference type="AlphaFoldDB" id="A0A498QLA9"/>
<dbReference type="InterPro" id="IPR008279">
    <property type="entry name" value="PEP-util_enz_mobile_dom"/>
</dbReference>
<dbReference type="InterPro" id="IPR036291">
    <property type="entry name" value="NAD(P)-bd_dom_sf"/>
</dbReference>
<dbReference type="Gene3D" id="3.50.30.10">
    <property type="entry name" value="Phosphohistidine domain"/>
    <property type="match status" value="1"/>
</dbReference>
<dbReference type="GO" id="GO:0016772">
    <property type="term" value="F:transferase activity, transferring phosphorus-containing groups"/>
    <property type="evidence" value="ECO:0007669"/>
    <property type="project" value="InterPro"/>
</dbReference>
<dbReference type="Gene3D" id="3.40.50.720">
    <property type="entry name" value="NAD(P)-binding Rossmann-like Domain"/>
    <property type="match status" value="1"/>
</dbReference>
<evidence type="ECO:0000313" key="3">
    <source>
        <dbReference type="EMBL" id="VBA46060.1"/>
    </source>
</evidence>
<proteinExistence type="predicted"/>
<protein>
    <submittedName>
        <fullName evidence="3">Prodigiosin synthesizing transferase PigC</fullName>
        <ecNumber evidence="3">6.4.-.-</ecNumber>
    </submittedName>
</protein>
<keyword evidence="3" id="KW-0436">Ligase</keyword>
<dbReference type="RefSeq" id="WP_075543802.1">
    <property type="nucleotide sequence ID" value="NZ_UPHQ01000311.1"/>
</dbReference>
<dbReference type="GO" id="GO:0016874">
    <property type="term" value="F:ligase activity"/>
    <property type="evidence" value="ECO:0007669"/>
    <property type="project" value="UniProtKB-KW"/>
</dbReference>
<keyword evidence="4" id="KW-1185">Reference proteome</keyword>
<dbReference type="OrthoDB" id="9765468at2"/>
<reference evidence="3 4" key="1">
    <citation type="submission" date="2018-09" db="EMBL/GenBank/DDBJ databases">
        <authorList>
            <person name="Tagini F."/>
        </authorList>
    </citation>
    <scope>NUCLEOTIDE SEQUENCE [LARGE SCALE GENOMIC DNA]</scope>
    <source>
        <strain evidence="3 4">MK13</strain>
    </source>
</reference>
<dbReference type="EC" id="6.4.-.-" evidence="3"/>
<dbReference type="Proteomes" id="UP000267289">
    <property type="component" value="Unassembled WGS sequence"/>
</dbReference>
<dbReference type="PANTHER" id="PTHR43615:SF1">
    <property type="entry name" value="PPDK_N DOMAIN-CONTAINING PROTEIN"/>
    <property type="match status" value="1"/>
</dbReference>
<dbReference type="SUPFAM" id="SSF51735">
    <property type="entry name" value="NAD(P)-binding Rossmann-fold domains"/>
    <property type="match status" value="1"/>
</dbReference>
<dbReference type="Pfam" id="PF01370">
    <property type="entry name" value="Epimerase"/>
    <property type="match status" value="1"/>
</dbReference>
<organism evidence="3 4">
    <name type="scientific">Mycobacterium innocens</name>
    <dbReference type="NCBI Taxonomy" id="2341083"/>
    <lineage>
        <taxon>Bacteria</taxon>
        <taxon>Bacillati</taxon>
        <taxon>Actinomycetota</taxon>
        <taxon>Actinomycetes</taxon>
        <taxon>Mycobacteriales</taxon>
        <taxon>Mycobacteriaceae</taxon>
        <taxon>Mycobacterium</taxon>
    </lineage>
</organism>
<name>A0A498QLA9_9MYCO</name>
<accession>A0A498QLA9</accession>
<dbReference type="PANTHER" id="PTHR43615">
    <property type="entry name" value="PHOSPHOENOLPYRUVATE SYNTHASE-RELATED"/>
    <property type="match status" value="1"/>
</dbReference>
<keyword evidence="3" id="KW-0808">Transferase</keyword>
<feature type="domain" description="NAD-dependent epimerase/dehydratase" evidence="2">
    <location>
        <begin position="3"/>
        <end position="210"/>
    </location>
</feature>
<feature type="domain" description="PEP-utilising enzyme mobile" evidence="1">
    <location>
        <begin position="792"/>
        <end position="862"/>
    </location>
</feature>
<evidence type="ECO:0000259" key="1">
    <source>
        <dbReference type="Pfam" id="PF00391"/>
    </source>
</evidence>
<sequence length="868" mass="93948">MRVMVTGASGDLGSSIIPEILARGHEVVGLSRRPHSLPSPSYRHVSADIRDADALTAAMPGVDAVVHLAWTTHPMHDAAATRAIDVGGTEAVLQAMERAGVSRLVSASSVMAYGARADNPPELREGDQLRPSPKHLYSVHKAEAEALISASSVNALLVRATNIMGRTTTGVTREGFATPVILGMKGGRNRFQFIHPEDLSRFFADALEQPGWQGPVNVAAEGALPMREIAGILGKRYVELDPRRAEAVLRFLWNRGWFSLDPGAVEAFLNFPIVDTTKLTGEFDFHPAWGNRDCVEDFARTNRGHVFLGTRKVEIPWRWQWASVPGRPCDMSRVPAAEPELLGEFDTTVDPNWSLFTAANTSEAFPGPMTPLSLELALDSLRAAGAQTADVLGLDGDLRRALCEDPVGAFGHGVYANLSVVYALGAAMPGGGVSAWDEMLFGDREGLQLPPVEKIGLLRMARRLPRTLAKLAAFPAEVRRIAAQARAAQRDPHFYASLTDAQLFAHLYREHDETVYGWAAAAHASALIVPVMELIQKQGGKGFATRIRGGTEELPSAGIASGAYRLAEMAGRNRQTSAALRDLPASAAVALLRETDPDFVRELDTVIKEFGHRGPRETELANPVFTDDPSRLVDIVAKLTVSPPRVAAPAPSIGRRLALLASIGNKFQRIREQARDATIRHTHQYRLIAREIGNRLAARGVIARPDDVFYLTRAELRNPPAAAAEVVRRRRAERVRLEIQRPPLNFAGHYTVTTDSNQELSPGQSLQGTPVSAGIAKGTVRVLTVDSMDDLKPGEVLVTAFTDTGWTPYFSYAAAVVVDTGGEMSHAAVVAREFEIPCVVGTLRGSVVLRNGHVVEVDGSTGMVTRVE</sequence>
<evidence type="ECO:0000313" key="4">
    <source>
        <dbReference type="Proteomes" id="UP000267289"/>
    </source>
</evidence>
<dbReference type="Pfam" id="PF00391">
    <property type="entry name" value="PEP-utilizers"/>
    <property type="match status" value="1"/>
</dbReference>
<dbReference type="SUPFAM" id="SSF52009">
    <property type="entry name" value="Phosphohistidine domain"/>
    <property type="match status" value="1"/>
</dbReference>